<keyword evidence="3 13" id="KW-0349">Heme</keyword>
<dbReference type="Gene3D" id="3.10.120.10">
    <property type="entry name" value="Cytochrome b5-like heme/steroid binding domain"/>
    <property type="match status" value="1"/>
</dbReference>
<dbReference type="InterPro" id="IPR018506">
    <property type="entry name" value="Cyt_B5_heme-BS"/>
</dbReference>
<evidence type="ECO:0000259" key="14">
    <source>
        <dbReference type="PROSITE" id="PS50255"/>
    </source>
</evidence>
<dbReference type="Proteomes" id="UP000005222">
    <property type="component" value="Chromosome C"/>
</dbReference>
<proteinExistence type="inferred from homology"/>
<dbReference type="GO" id="GO:0046872">
    <property type="term" value="F:metal ion binding"/>
    <property type="evidence" value="ECO:0007669"/>
    <property type="project" value="UniProtKB-UniRule"/>
</dbReference>
<dbReference type="OMA" id="APKWSET"/>
<dbReference type="PROSITE" id="PS00191">
    <property type="entry name" value="CYTOCHROME_B5_1"/>
    <property type="match status" value="1"/>
</dbReference>
<dbReference type="InterPro" id="IPR050668">
    <property type="entry name" value="Cytochrome_b5"/>
</dbReference>
<dbReference type="SMART" id="SM01117">
    <property type="entry name" value="Cyt-b5"/>
    <property type="match status" value="1"/>
</dbReference>
<dbReference type="eggNOG" id="KOG0537">
    <property type="taxonomic scope" value="Eukaryota"/>
</dbReference>
<evidence type="ECO:0000256" key="7">
    <source>
        <dbReference type="ARBA" id="ARBA00022848"/>
    </source>
</evidence>
<keyword evidence="8" id="KW-0249">Electron transport</keyword>
<evidence type="ECO:0000256" key="8">
    <source>
        <dbReference type="ARBA" id="ARBA00022982"/>
    </source>
</evidence>
<dbReference type="HOGENOM" id="CLU_102602_3_2_1"/>
<dbReference type="GO" id="GO:0005789">
    <property type="term" value="C:endoplasmic reticulum membrane"/>
    <property type="evidence" value="ECO:0007669"/>
    <property type="project" value="UniProtKB-SubCell"/>
</dbReference>
<dbReference type="PANTHER" id="PTHR19359:SF150">
    <property type="entry name" value="CYTOCHROME B5"/>
    <property type="match status" value="1"/>
</dbReference>
<dbReference type="FunFam" id="3.10.120.10:FF:000002">
    <property type="entry name" value="Cytochrome b5 type B"/>
    <property type="match status" value="1"/>
</dbReference>
<keyword evidence="7" id="KW-0492">Microsome</keyword>
<evidence type="ECO:0000256" key="5">
    <source>
        <dbReference type="ARBA" id="ARBA00022723"/>
    </source>
</evidence>
<accession>G8YRI2</accession>
<dbReference type="SUPFAM" id="SSF55856">
    <property type="entry name" value="Cytochrome b5-like heme/steroid binding domain"/>
    <property type="match status" value="1"/>
</dbReference>
<name>G8YRI2_PICSO</name>
<sequence length="124" mass="13325">MAESTEQLKTITEEEVAKHNTTSDLWVVYNGQVYDVSNYIDEHPGGEEVVLDVAGQDATEAFDDIGHSDDAREILKGLLIGKLEGGVVKTEAATKSAGTDSGFPFPLFAALIVLVGAALYFYNN</sequence>
<protein>
    <submittedName>
        <fullName evidence="15">Piso0_000785 protein</fullName>
    </submittedName>
</protein>
<feature type="domain" description="Cytochrome b5 heme-binding" evidence="14">
    <location>
        <begin position="8"/>
        <end position="84"/>
    </location>
</feature>
<evidence type="ECO:0000256" key="13">
    <source>
        <dbReference type="RuleBase" id="RU362121"/>
    </source>
</evidence>
<dbReference type="GO" id="GO:0016126">
    <property type="term" value="P:sterol biosynthetic process"/>
    <property type="evidence" value="ECO:0007669"/>
    <property type="project" value="TreeGrafter"/>
</dbReference>
<keyword evidence="5 13" id="KW-0479">Metal-binding</keyword>
<evidence type="ECO:0000256" key="9">
    <source>
        <dbReference type="ARBA" id="ARBA00023004"/>
    </source>
</evidence>
<evidence type="ECO:0000313" key="16">
    <source>
        <dbReference type="Proteomes" id="UP000005222"/>
    </source>
</evidence>
<keyword evidence="10 13" id="KW-0472">Membrane</keyword>
<dbReference type="InterPro" id="IPR001199">
    <property type="entry name" value="Cyt_B5-like_heme/steroid-bd"/>
</dbReference>
<dbReference type="InterPro" id="IPR036400">
    <property type="entry name" value="Cyt_B5-like_heme/steroid_sf"/>
</dbReference>
<keyword evidence="2" id="KW-0813">Transport</keyword>
<evidence type="ECO:0000313" key="15">
    <source>
        <dbReference type="EMBL" id="CCE78169.1"/>
    </source>
</evidence>
<gene>
    <name evidence="15" type="primary">Piso0_000785</name>
    <name evidence="15" type="ORF">GNLVRS01_PISO0C03984g</name>
</gene>
<dbReference type="OrthoDB" id="260519at2759"/>
<keyword evidence="16" id="KW-1185">Reference proteome</keyword>
<dbReference type="GO" id="GO:0020037">
    <property type="term" value="F:heme binding"/>
    <property type="evidence" value="ECO:0007669"/>
    <property type="project" value="UniProtKB-UniRule"/>
</dbReference>
<evidence type="ECO:0000256" key="1">
    <source>
        <dbReference type="ARBA" id="ARBA00004131"/>
    </source>
</evidence>
<dbReference type="FunCoup" id="G8YRI2">
    <property type="interactions" value="1187"/>
</dbReference>
<evidence type="ECO:0000256" key="2">
    <source>
        <dbReference type="ARBA" id="ARBA00022448"/>
    </source>
</evidence>
<dbReference type="STRING" id="559304.G8YRI2"/>
<feature type="transmembrane region" description="Helical" evidence="13">
    <location>
        <begin position="103"/>
        <end position="122"/>
    </location>
</feature>
<dbReference type="AlphaFoldDB" id="G8YRI2"/>
<dbReference type="Pfam" id="PF00173">
    <property type="entry name" value="Cyt-b5"/>
    <property type="match status" value="1"/>
</dbReference>
<dbReference type="PANTHER" id="PTHR19359">
    <property type="entry name" value="CYTOCHROME B5"/>
    <property type="match status" value="1"/>
</dbReference>
<keyword evidence="13" id="KW-1133">Transmembrane helix</keyword>
<evidence type="ECO:0000256" key="11">
    <source>
        <dbReference type="ARBA" id="ARBA00037877"/>
    </source>
</evidence>
<keyword evidence="4 13" id="KW-0812">Transmembrane</keyword>
<dbReference type="PROSITE" id="PS50255">
    <property type="entry name" value="CYTOCHROME_B5_2"/>
    <property type="match status" value="1"/>
</dbReference>
<keyword evidence="6" id="KW-0256">Endoplasmic reticulum</keyword>
<dbReference type="EMBL" id="FO082057">
    <property type="protein sequence ID" value="CCE78169.1"/>
    <property type="molecule type" value="Genomic_DNA"/>
</dbReference>
<reference evidence="15 16" key="1">
    <citation type="journal article" date="2012" name="G3 (Bethesda)">
        <title>Pichia sorbitophila, an interspecies yeast hybrid reveals early steps of genome resolution following polyploidization.</title>
        <authorList>
            <person name="Leh Louis V."/>
            <person name="Despons L."/>
            <person name="Friedrich A."/>
            <person name="Martin T."/>
            <person name="Durrens P."/>
            <person name="Casaregola S."/>
            <person name="Neuveglise C."/>
            <person name="Fairhead C."/>
            <person name="Marck C."/>
            <person name="Cruz J.A."/>
            <person name="Straub M.L."/>
            <person name="Kugler V."/>
            <person name="Sacerdot C."/>
            <person name="Uzunov Z."/>
            <person name="Thierry A."/>
            <person name="Weiss S."/>
            <person name="Bleykasten C."/>
            <person name="De Montigny J."/>
            <person name="Jacques N."/>
            <person name="Jung P."/>
            <person name="Lemaire M."/>
            <person name="Mallet S."/>
            <person name="Morel G."/>
            <person name="Richard G.F."/>
            <person name="Sarkar A."/>
            <person name="Savel G."/>
            <person name="Schacherer J."/>
            <person name="Seret M.L."/>
            <person name="Talla E."/>
            <person name="Samson G."/>
            <person name="Jubin C."/>
            <person name="Poulain J."/>
            <person name="Vacherie B."/>
            <person name="Barbe V."/>
            <person name="Pelletier E."/>
            <person name="Sherman D.J."/>
            <person name="Westhof E."/>
            <person name="Weissenbach J."/>
            <person name="Baret P.V."/>
            <person name="Wincker P."/>
            <person name="Gaillardin C."/>
            <person name="Dujon B."/>
            <person name="Souciet J.L."/>
        </authorList>
    </citation>
    <scope>NUCLEOTIDE SEQUENCE [LARGE SCALE GENOMIC DNA]</scope>
    <source>
        <strain evidence="16">ATCC MYA-4447 / BCRC 22081 / CBS 7064 / NBRC 10061 / NRRL Y-12695</strain>
    </source>
</reference>
<keyword evidence="9 13" id="KW-0408">Iron</keyword>
<evidence type="ECO:0000256" key="6">
    <source>
        <dbReference type="ARBA" id="ARBA00022824"/>
    </source>
</evidence>
<dbReference type="PRINTS" id="PR00363">
    <property type="entry name" value="CYTOCHROMEB5"/>
</dbReference>
<comment type="similarity">
    <text evidence="12 13">Belongs to the cytochrome b5 family.</text>
</comment>
<evidence type="ECO:0000256" key="12">
    <source>
        <dbReference type="ARBA" id="ARBA00038168"/>
    </source>
</evidence>
<evidence type="ECO:0000256" key="4">
    <source>
        <dbReference type="ARBA" id="ARBA00022692"/>
    </source>
</evidence>
<organism evidence="15 16">
    <name type="scientific">Pichia sorbitophila (strain ATCC MYA-4447 / BCRC 22081 / CBS 7064 / NBRC 10061 / NRRL Y-12695)</name>
    <name type="common">Hybrid yeast</name>
    <dbReference type="NCBI Taxonomy" id="559304"/>
    <lineage>
        <taxon>Eukaryota</taxon>
        <taxon>Fungi</taxon>
        <taxon>Dikarya</taxon>
        <taxon>Ascomycota</taxon>
        <taxon>Saccharomycotina</taxon>
        <taxon>Pichiomycetes</taxon>
        <taxon>Debaryomycetaceae</taxon>
        <taxon>Millerozyma</taxon>
    </lineage>
</organism>
<evidence type="ECO:0000256" key="3">
    <source>
        <dbReference type="ARBA" id="ARBA00022617"/>
    </source>
</evidence>
<comment type="subcellular location">
    <subcellularLocation>
        <location evidence="1">Endoplasmic reticulum membrane</location>
        <topology evidence="1">Single-pass membrane protein</topology>
        <orientation evidence="1">Cytoplasmic side</orientation>
    </subcellularLocation>
    <subcellularLocation>
        <location evidence="11">Microsome membrane</location>
        <topology evidence="11">Single-pass membrane protein</topology>
        <orientation evidence="11">Cytoplasmic side</orientation>
    </subcellularLocation>
</comment>
<dbReference type="InParanoid" id="G8YRI2"/>
<evidence type="ECO:0000256" key="10">
    <source>
        <dbReference type="ARBA" id="ARBA00023136"/>
    </source>
</evidence>